<protein>
    <submittedName>
        <fullName evidence="2">Lysophospholipase, alpha-beta hydrolase superfamily</fullName>
    </submittedName>
</protein>
<evidence type="ECO:0000313" key="2">
    <source>
        <dbReference type="EMBL" id="SPM27033.1"/>
    </source>
</evidence>
<keyword evidence="3" id="KW-1185">Reference proteome</keyword>
<gene>
    <name evidence="2" type="ORF">MTAB308_508</name>
</gene>
<name>A0A2U3N683_9MYCO</name>
<dbReference type="InterPro" id="IPR013595">
    <property type="entry name" value="Pept_S33_TAP-like_C"/>
</dbReference>
<dbReference type="GO" id="GO:0016787">
    <property type="term" value="F:hydrolase activity"/>
    <property type="evidence" value="ECO:0007669"/>
    <property type="project" value="UniProtKB-KW"/>
</dbReference>
<organism evidence="2 3">
    <name type="scientific">Mycobacterium terramassiliense</name>
    <dbReference type="NCBI Taxonomy" id="1841859"/>
    <lineage>
        <taxon>Bacteria</taxon>
        <taxon>Bacillati</taxon>
        <taxon>Actinomycetota</taxon>
        <taxon>Actinomycetes</taxon>
        <taxon>Mycobacteriales</taxon>
        <taxon>Mycobacteriaceae</taxon>
        <taxon>Mycobacterium</taxon>
    </lineage>
</organism>
<dbReference type="OrthoDB" id="5422338at2"/>
<evidence type="ECO:0000259" key="1">
    <source>
        <dbReference type="Pfam" id="PF08386"/>
    </source>
</evidence>
<dbReference type="STRING" id="1841859.GCA_900157385_00504"/>
<accession>A0A2U3N683</accession>
<dbReference type="EMBL" id="FTRV01000009">
    <property type="protein sequence ID" value="SPM27033.1"/>
    <property type="molecule type" value="Genomic_DNA"/>
</dbReference>
<dbReference type="AlphaFoldDB" id="A0A2U3N683"/>
<reference evidence="2 3" key="1">
    <citation type="submission" date="2017-01" db="EMBL/GenBank/DDBJ databases">
        <authorList>
            <consortium name="Urmite Genomes"/>
        </authorList>
    </citation>
    <scope>NUCLEOTIDE SEQUENCE [LARGE SCALE GENOMIC DNA]</scope>
    <source>
        <strain evidence="2 3">AB308</strain>
    </source>
</reference>
<dbReference type="Pfam" id="PF08386">
    <property type="entry name" value="Abhydrolase_4"/>
    <property type="match status" value="1"/>
</dbReference>
<dbReference type="Proteomes" id="UP000241595">
    <property type="component" value="Unassembled WGS sequence"/>
</dbReference>
<dbReference type="SUPFAM" id="SSF53474">
    <property type="entry name" value="alpha/beta-Hydrolases"/>
    <property type="match status" value="1"/>
</dbReference>
<feature type="domain" description="Peptidase S33 tripeptidyl aminopeptidase-like C-terminal" evidence="1">
    <location>
        <begin position="64"/>
        <end position="128"/>
    </location>
</feature>
<dbReference type="InterPro" id="IPR029058">
    <property type="entry name" value="AB_hydrolase_fold"/>
</dbReference>
<proteinExistence type="predicted"/>
<sequence length="132" mass="13625">MDKAVRGFVRPVFDGVIKYSGADRRGAAALTASAIRSVSLATAAGFLPSLKRYDQYAALPSVVANTVVIGGGADKTTPAEHARDIVAAIPDATHLHRPGAGHMLLGEHPRCVSTAVDRVLAIPAVSDRGLAS</sequence>
<dbReference type="Gene3D" id="3.40.50.1820">
    <property type="entry name" value="alpha/beta hydrolase"/>
    <property type="match status" value="1"/>
</dbReference>
<keyword evidence="2" id="KW-0378">Hydrolase</keyword>
<evidence type="ECO:0000313" key="3">
    <source>
        <dbReference type="Proteomes" id="UP000241595"/>
    </source>
</evidence>